<feature type="transmembrane region" description="Helical" evidence="1">
    <location>
        <begin position="24"/>
        <end position="44"/>
    </location>
</feature>
<keyword evidence="3" id="KW-1185">Reference proteome</keyword>
<evidence type="ECO:0000256" key="1">
    <source>
        <dbReference type="SAM" id="Phobius"/>
    </source>
</evidence>
<proteinExistence type="predicted"/>
<comment type="caution">
    <text evidence="2">The sequence shown here is derived from an EMBL/GenBank/DDBJ whole genome shotgun (WGS) entry which is preliminary data.</text>
</comment>
<evidence type="ECO:0000313" key="2">
    <source>
        <dbReference type="EMBL" id="RRS04804.1"/>
    </source>
</evidence>
<dbReference type="Proteomes" id="UP000269265">
    <property type="component" value="Unassembled WGS sequence"/>
</dbReference>
<dbReference type="AlphaFoldDB" id="A0A3R8S2T5"/>
<dbReference type="EMBL" id="RSED01000005">
    <property type="protein sequence ID" value="RRS04804.1"/>
    <property type="molecule type" value="Genomic_DNA"/>
</dbReference>
<reference evidence="2 3" key="1">
    <citation type="submission" date="2018-12" db="EMBL/GenBank/DDBJ databases">
        <title>The whole draft genome of Aquabacterium sp. SJQ9.</title>
        <authorList>
            <person name="Sun L."/>
            <person name="Gao X."/>
            <person name="Chen W."/>
            <person name="Huang K."/>
        </authorList>
    </citation>
    <scope>NUCLEOTIDE SEQUENCE [LARGE SCALE GENOMIC DNA]</scope>
    <source>
        <strain evidence="2 3">SJQ9</strain>
    </source>
</reference>
<dbReference type="RefSeq" id="WP_125242621.1">
    <property type="nucleotide sequence ID" value="NZ_RSED01000005.1"/>
</dbReference>
<organism evidence="2 3">
    <name type="scientific">Aquabacterium soli</name>
    <dbReference type="NCBI Taxonomy" id="2493092"/>
    <lineage>
        <taxon>Bacteria</taxon>
        <taxon>Pseudomonadati</taxon>
        <taxon>Pseudomonadota</taxon>
        <taxon>Betaproteobacteria</taxon>
        <taxon>Burkholderiales</taxon>
        <taxon>Aquabacterium</taxon>
    </lineage>
</organism>
<gene>
    <name evidence="2" type="ORF">EIP75_07390</name>
</gene>
<sequence>MGTATDTHAHQQPGGHGADRGTSWVSIAWLGALLLALLAAILVMTHPQHAREYRLYLTEDRPDIRLRFTDLSQSWTEADLRQRFPMLSFRCYDNRPGEYLDDRSCFADVHSLNGHGAMSLAFYFKDGRLNRAAVNVPWWSHWKALASLEQRHGLPDASQQLPSAGVRLHGWRLIDGGALFFNRDLPLNPLEWSAIFWTSARQCGLKPCFRGRQPA</sequence>
<evidence type="ECO:0000313" key="3">
    <source>
        <dbReference type="Proteomes" id="UP000269265"/>
    </source>
</evidence>
<accession>A0A3R8S2T5</accession>
<protein>
    <submittedName>
        <fullName evidence="2">Uncharacterized protein</fullName>
    </submittedName>
</protein>
<name>A0A3R8S2T5_9BURK</name>
<keyword evidence="1" id="KW-0812">Transmembrane</keyword>
<keyword evidence="1" id="KW-0472">Membrane</keyword>
<dbReference type="OrthoDB" id="8908849at2"/>
<keyword evidence="1" id="KW-1133">Transmembrane helix</keyword>